<dbReference type="STRING" id="30732.ENSOMEP00000030783"/>
<evidence type="ECO:0000313" key="6">
    <source>
        <dbReference type="Proteomes" id="UP000261560"/>
    </source>
</evidence>
<dbReference type="InterPro" id="IPR001314">
    <property type="entry name" value="Peptidase_S1A"/>
</dbReference>
<feature type="signal peptide" evidence="3">
    <location>
        <begin position="1"/>
        <end position="22"/>
    </location>
</feature>
<evidence type="ECO:0000256" key="1">
    <source>
        <dbReference type="ARBA" id="ARBA00023157"/>
    </source>
</evidence>
<dbReference type="GO" id="GO:0006508">
    <property type="term" value="P:proteolysis"/>
    <property type="evidence" value="ECO:0007669"/>
    <property type="project" value="InterPro"/>
</dbReference>
<keyword evidence="3" id="KW-0732">Signal</keyword>
<dbReference type="CDD" id="cd00190">
    <property type="entry name" value="Tryp_SPc"/>
    <property type="match status" value="1"/>
</dbReference>
<protein>
    <recommendedName>
        <fullName evidence="4">Peptidase S1 domain-containing protein</fullName>
    </recommendedName>
</protein>
<dbReference type="InterPro" id="IPR018114">
    <property type="entry name" value="TRYPSIN_HIS"/>
</dbReference>
<reference evidence="5" key="1">
    <citation type="submission" date="2025-08" db="UniProtKB">
        <authorList>
            <consortium name="Ensembl"/>
        </authorList>
    </citation>
    <scope>IDENTIFICATION</scope>
</reference>
<dbReference type="Gene3D" id="2.40.10.10">
    <property type="entry name" value="Trypsin-like serine proteases"/>
    <property type="match status" value="2"/>
</dbReference>
<name>A0A3B3DKZ1_ORYME</name>
<dbReference type="InterPro" id="IPR009003">
    <property type="entry name" value="Peptidase_S1_PA"/>
</dbReference>
<organism evidence="5 6">
    <name type="scientific">Oryzias melastigma</name>
    <name type="common">Marine medaka</name>
    <dbReference type="NCBI Taxonomy" id="30732"/>
    <lineage>
        <taxon>Eukaryota</taxon>
        <taxon>Metazoa</taxon>
        <taxon>Chordata</taxon>
        <taxon>Craniata</taxon>
        <taxon>Vertebrata</taxon>
        <taxon>Euteleostomi</taxon>
        <taxon>Actinopterygii</taxon>
        <taxon>Neopterygii</taxon>
        <taxon>Teleostei</taxon>
        <taxon>Neoteleostei</taxon>
        <taxon>Acanthomorphata</taxon>
        <taxon>Ovalentaria</taxon>
        <taxon>Atherinomorphae</taxon>
        <taxon>Beloniformes</taxon>
        <taxon>Adrianichthyidae</taxon>
        <taxon>Oryziinae</taxon>
        <taxon>Oryzias</taxon>
    </lineage>
</organism>
<dbReference type="Ensembl" id="ENSOMET00000021495.1">
    <property type="protein sequence ID" value="ENSOMEP00000030783.1"/>
    <property type="gene ID" value="ENSOMEG00000015264.1"/>
</dbReference>
<proteinExistence type="inferred from homology"/>
<dbReference type="Pfam" id="PF00089">
    <property type="entry name" value="Trypsin"/>
    <property type="match status" value="1"/>
</dbReference>
<dbReference type="PANTHER" id="PTHR24271">
    <property type="entry name" value="KALLIKREIN-RELATED"/>
    <property type="match status" value="1"/>
</dbReference>
<dbReference type="PRINTS" id="PR00722">
    <property type="entry name" value="CHYMOTRYPSIN"/>
</dbReference>
<dbReference type="GeneTree" id="ENSGT00910000144271"/>
<dbReference type="AlphaFoldDB" id="A0A3B3DKZ1"/>
<feature type="chain" id="PRO_5017288392" description="Peptidase S1 domain-containing protein" evidence="3">
    <location>
        <begin position="23"/>
        <end position="252"/>
    </location>
</feature>
<evidence type="ECO:0000256" key="2">
    <source>
        <dbReference type="ARBA" id="ARBA00024195"/>
    </source>
</evidence>
<dbReference type="Proteomes" id="UP000261560">
    <property type="component" value="Unplaced"/>
</dbReference>
<evidence type="ECO:0000259" key="4">
    <source>
        <dbReference type="PROSITE" id="PS50240"/>
    </source>
</evidence>
<dbReference type="SUPFAM" id="SSF50494">
    <property type="entry name" value="Trypsin-like serine proteases"/>
    <property type="match status" value="1"/>
</dbReference>
<dbReference type="PROSITE" id="PS50240">
    <property type="entry name" value="TRYPSIN_DOM"/>
    <property type="match status" value="1"/>
</dbReference>
<dbReference type="GO" id="GO:0004252">
    <property type="term" value="F:serine-type endopeptidase activity"/>
    <property type="evidence" value="ECO:0007669"/>
    <property type="project" value="InterPro"/>
</dbReference>
<comment type="similarity">
    <text evidence="2">Belongs to the peptidase S1 family. CLIP subfamily.</text>
</comment>
<dbReference type="InterPro" id="IPR043504">
    <property type="entry name" value="Peptidase_S1_PA_chymotrypsin"/>
</dbReference>
<dbReference type="FunFam" id="2.40.10.10:FF:000002">
    <property type="entry name" value="Transmembrane protease serine"/>
    <property type="match status" value="1"/>
</dbReference>
<keyword evidence="1" id="KW-1015">Disulfide bond</keyword>
<keyword evidence="6" id="KW-1185">Reference proteome</keyword>
<dbReference type="PANTHER" id="PTHR24271:SF87">
    <property type="entry name" value="ARGININE ESTERASE-LIKE-RELATED"/>
    <property type="match status" value="1"/>
</dbReference>
<accession>A0A3B3DKZ1</accession>
<evidence type="ECO:0000313" key="5">
    <source>
        <dbReference type="Ensembl" id="ENSOMEP00000030783.1"/>
    </source>
</evidence>
<feature type="domain" description="Peptidase S1" evidence="4">
    <location>
        <begin position="25"/>
        <end position="246"/>
    </location>
</feature>
<dbReference type="InterPro" id="IPR001254">
    <property type="entry name" value="Trypsin_dom"/>
</dbReference>
<dbReference type="PaxDb" id="30732-ENSOMEP00000030783"/>
<reference evidence="5" key="2">
    <citation type="submission" date="2025-09" db="UniProtKB">
        <authorList>
            <consortium name="Ensembl"/>
        </authorList>
    </citation>
    <scope>IDENTIFICATION</scope>
</reference>
<dbReference type="PROSITE" id="PS00134">
    <property type="entry name" value="TRYPSIN_HIS"/>
    <property type="match status" value="1"/>
</dbReference>
<dbReference type="SMART" id="SM00020">
    <property type="entry name" value="Tryp_SPc"/>
    <property type="match status" value="1"/>
</dbReference>
<sequence>MQDLGEFLLFLTLICAGSHVHGSAIINGDLAPEDSMQFMVSVQSKKGHVCGGFLIEEDFVVTAAHCNLELTHVILGGHNWKNPSAKKIEIINQCKHHYKETMSGHDIMLLKVSICLAPKGNNIKTIPLAEMNMNLKENQLCSVAGWGKTKNRGHSVDALRMVNVTIIDQTTCKKSWPKLPNNVICAGGFKTKKGFCQGDSGGPLVCSGRAVGIVSFNKEENCKYPDVPNVYTDIRGYVKWIKDITSKKTCLM</sequence>
<evidence type="ECO:0000256" key="3">
    <source>
        <dbReference type="SAM" id="SignalP"/>
    </source>
</evidence>